<organism evidence="7 8">
    <name type="scientific">Candidatus Nealsonbacteria bacterium RBG_13_36_15</name>
    <dbReference type="NCBI Taxonomy" id="1801660"/>
    <lineage>
        <taxon>Bacteria</taxon>
        <taxon>Candidatus Nealsoniibacteriota</taxon>
    </lineage>
</organism>
<sequence length="344" mass="39573">MNLEEAQKEYDDIVEEFSDPDLVSDLEKFEELSKKKNYLEKIITKKNELRELKKKIEEDKTILKAEENPSLISLAENELSDLYNQEKKLNEELNVLLKEESEPKIGSVIIEIRAGTGGKEASLFARDLFRMYSKYASSVGWKQKVLESRLSDLGGYKEIIFLLSNNDVFSMMKYEGGVHRVQRIPETEKSGRIHTSTATVAVLPKPKKTQIKINPQDLKIDLYRASGPGGQNVNRRETAVRITHLSSGIVVASQAERNQRQNKENALAILEAKLLEQKEIAEQEKIHGKRRSQIGRAKRAEKIRTYNFPQNRLTDHRIKKSWKNLEEIFEGKLNPVIEKIKTKL</sequence>
<dbReference type="Gene3D" id="6.10.140.1950">
    <property type="match status" value="1"/>
</dbReference>
<dbReference type="Pfam" id="PF03462">
    <property type="entry name" value="PCRF"/>
    <property type="match status" value="1"/>
</dbReference>
<evidence type="ECO:0000256" key="5">
    <source>
        <dbReference type="SAM" id="Coils"/>
    </source>
</evidence>
<evidence type="ECO:0000313" key="7">
    <source>
        <dbReference type="EMBL" id="OGZ17329.1"/>
    </source>
</evidence>
<gene>
    <name evidence="7" type="ORF">A2Z78_00760</name>
</gene>
<proteinExistence type="inferred from homology"/>
<keyword evidence="5" id="KW-0175">Coiled coil</keyword>
<feature type="coiled-coil region" evidence="5">
    <location>
        <begin position="253"/>
        <end position="280"/>
    </location>
</feature>
<keyword evidence="4" id="KW-0648">Protein biosynthesis</keyword>
<comment type="similarity">
    <text evidence="2">Belongs to the prokaryotic/mitochondrial release factor family.</text>
</comment>
<dbReference type="InterPro" id="IPR050057">
    <property type="entry name" value="Prokaryotic/Mito_RF"/>
</dbReference>
<evidence type="ECO:0000256" key="2">
    <source>
        <dbReference type="ARBA" id="ARBA00010835"/>
    </source>
</evidence>
<dbReference type="PANTHER" id="PTHR43804:SF7">
    <property type="entry name" value="LD18447P"/>
    <property type="match status" value="1"/>
</dbReference>
<feature type="coiled-coil region" evidence="5">
    <location>
        <begin position="35"/>
        <end position="99"/>
    </location>
</feature>
<dbReference type="Gene3D" id="3.30.160.20">
    <property type="match status" value="1"/>
</dbReference>
<dbReference type="GO" id="GO:0003747">
    <property type="term" value="F:translation release factor activity"/>
    <property type="evidence" value="ECO:0007669"/>
    <property type="project" value="InterPro"/>
</dbReference>
<dbReference type="NCBIfam" id="NF001859">
    <property type="entry name" value="PRK00591.1"/>
    <property type="match status" value="1"/>
</dbReference>
<comment type="caution">
    <text evidence="7">The sequence shown here is derived from an EMBL/GenBank/DDBJ whole genome shotgun (WGS) entry which is preliminary data.</text>
</comment>
<dbReference type="InterPro" id="IPR045853">
    <property type="entry name" value="Pep_chain_release_fac_I_sf"/>
</dbReference>
<reference evidence="7 8" key="1">
    <citation type="journal article" date="2016" name="Nat. Commun.">
        <title>Thousands of microbial genomes shed light on interconnected biogeochemical processes in an aquifer system.</title>
        <authorList>
            <person name="Anantharaman K."/>
            <person name="Brown C.T."/>
            <person name="Hug L.A."/>
            <person name="Sharon I."/>
            <person name="Castelle C.J."/>
            <person name="Probst A.J."/>
            <person name="Thomas B.C."/>
            <person name="Singh A."/>
            <person name="Wilkins M.J."/>
            <person name="Karaoz U."/>
            <person name="Brodie E.L."/>
            <person name="Williams K.H."/>
            <person name="Hubbard S.S."/>
            <person name="Banfield J.F."/>
        </authorList>
    </citation>
    <scope>NUCLEOTIDE SEQUENCE [LARGE SCALE GENOMIC DNA]</scope>
</reference>
<dbReference type="SMART" id="SM00937">
    <property type="entry name" value="PCRF"/>
    <property type="match status" value="1"/>
</dbReference>
<comment type="function">
    <text evidence="1">Peptide chain release factor 1 directs the termination of translation in response to the peptide chain termination codons UAG and UAA.</text>
</comment>
<dbReference type="Proteomes" id="UP000176752">
    <property type="component" value="Unassembled WGS sequence"/>
</dbReference>
<evidence type="ECO:0000259" key="6">
    <source>
        <dbReference type="PROSITE" id="PS00745"/>
    </source>
</evidence>
<dbReference type="InterPro" id="IPR000352">
    <property type="entry name" value="Pep_chain_release_fac_I"/>
</dbReference>
<dbReference type="PROSITE" id="PS00745">
    <property type="entry name" value="RF_PROK_I"/>
    <property type="match status" value="1"/>
</dbReference>
<name>A0A1G2DUL3_9BACT</name>
<evidence type="ECO:0000313" key="8">
    <source>
        <dbReference type="Proteomes" id="UP000176752"/>
    </source>
</evidence>
<dbReference type="Gene3D" id="3.30.70.1660">
    <property type="match status" value="1"/>
</dbReference>
<dbReference type="SUPFAM" id="SSF75620">
    <property type="entry name" value="Release factor"/>
    <property type="match status" value="1"/>
</dbReference>
<keyword evidence="3" id="KW-0488">Methylation</keyword>
<evidence type="ECO:0000256" key="1">
    <source>
        <dbReference type="ARBA" id="ARBA00002986"/>
    </source>
</evidence>
<dbReference type="FunFam" id="3.30.70.1660:FF:000002">
    <property type="entry name" value="Peptide chain release factor 1"/>
    <property type="match status" value="1"/>
</dbReference>
<feature type="domain" description="Prokaryotic-type class I peptide chain release factors" evidence="6">
    <location>
        <begin position="224"/>
        <end position="240"/>
    </location>
</feature>
<dbReference type="STRING" id="1801660.A2Z78_00760"/>
<evidence type="ECO:0000256" key="3">
    <source>
        <dbReference type="ARBA" id="ARBA00022481"/>
    </source>
</evidence>
<dbReference type="Pfam" id="PF00472">
    <property type="entry name" value="RF-1"/>
    <property type="match status" value="1"/>
</dbReference>
<dbReference type="GO" id="GO:0005737">
    <property type="term" value="C:cytoplasm"/>
    <property type="evidence" value="ECO:0007669"/>
    <property type="project" value="UniProtKB-ARBA"/>
</dbReference>
<dbReference type="InterPro" id="IPR005139">
    <property type="entry name" value="PCRF"/>
</dbReference>
<dbReference type="EMBL" id="MHLV01000033">
    <property type="protein sequence ID" value="OGZ17329.1"/>
    <property type="molecule type" value="Genomic_DNA"/>
</dbReference>
<evidence type="ECO:0000256" key="4">
    <source>
        <dbReference type="ARBA" id="ARBA00022917"/>
    </source>
</evidence>
<accession>A0A1G2DUL3</accession>
<dbReference type="AlphaFoldDB" id="A0A1G2DUL3"/>
<protein>
    <submittedName>
        <fullName evidence="7">Peptide chain release factor 1</fullName>
    </submittedName>
</protein>
<dbReference type="PANTHER" id="PTHR43804">
    <property type="entry name" value="LD18447P"/>
    <property type="match status" value="1"/>
</dbReference>